<organism evidence="2 3">
    <name type="scientific">Desmospora profundinema</name>
    <dbReference type="NCBI Taxonomy" id="1571184"/>
    <lineage>
        <taxon>Bacteria</taxon>
        <taxon>Bacillati</taxon>
        <taxon>Bacillota</taxon>
        <taxon>Bacilli</taxon>
        <taxon>Bacillales</taxon>
        <taxon>Thermoactinomycetaceae</taxon>
        <taxon>Desmospora</taxon>
    </lineage>
</organism>
<accession>A0ABU1IIU1</accession>
<keyword evidence="1" id="KW-0472">Membrane</keyword>
<feature type="transmembrane region" description="Helical" evidence="1">
    <location>
        <begin position="235"/>
        <end position="253"/>
    </location>
</feature>
<keyword evidence="1" id="KW-1133">Transmembrane helix</keyword>
<keyword evidence="1" id="KW-0812">Transmembrane</keyword>
<comment type="caution">
    <text evidence="2">The sequence shown here is derived from an EMBL/GenBank/DDBJ whole genome shotgun (WGS) entry which is preliminary data.</text>
</comment>
<protein>
    <submittedName>
        <fullName evidence="2">Uncharacterized protein</fullName>
    </submittedName>
</protein>
<evidence type="ECO:0000313" key="2">
    <source>
        <dbReference type="EMBL" id="MDR6224685.1"/>
    </source>
</evidence>
<name>A0ABU1IIU1_9BACL</name>
<sequence>MSMRKGRYYERYQVEDVLTFFSGQLVSAKSPDGTRVFLQEITLNEPLPSGAKEILTNLENEHLAPILDVIEEKERIVLVHPPMGGEPLSLLVQPRRGMEPTQALSVFRRLLRTAINLSELPIPLYTTLDSRNIIIEGNRPFILFVSFEEFTKRQADEKWRFLLHFLLTGFRMESRPENPEGDRSIRELPDALKKLVILSMDPEKSMKDVLEVAEKTVLPKQPKKIVANKRVNTRVVVYSGIVAVVVVAGIFVGNQFTNTPAAAEEEKIAQDKLDQPGGVVSFKDVVFQRQKAIQEQLPPTLQGSFRVQGDLVQTGSKPFSLSLVSENVESDFGLRVDEEGRIVLFQYISGETTDLAKSEDEFQIEPDKEYFVEILYIPGEPFRVAVKDRETKEKWVSVGNVPMDSMFKVYLEGSQGTSFKSPGVAKVEDGDEAVAKWMENQPWMLQGGNGVILDGRIDLTSETRVNLDKSIDSFVFTRPKNYNEDPIRMRLDAVDGSRYEFWWSKDGQMELAKAGAKWFGSENEKLAGDFFGTNWAPDEETRITILNNPDEFGIEVEQGSRKVTMKTPTSSPITIENISIENESWIQLIDK</sequence>
<evidence type="ECO:0000313" key="3">
    <source>
        <dbReference type="Proteomes" id="UP001185012"/>
    </source>
</evidence>
<dbReference type="InterPro" id="IPR011009">
    <property type="entry name" value="Kinase-like_dom_sf"/>
</dbReference>
<proteinExistence type="predicted"/>
<dbReference type="RefSeq" id="WP_309862215.1">
    <property type="nucleotide sequence ID" value="NZ_JAVDQG010000001.1"/>
</dbReference>
<evidence type="ECO:0000256" key="1">
    <source>
        <dbReference type="SAM" id="Phobius"/>
    </source>
</evidence>
<dbReference type="SUPFAM" id="SSF56112">
    <property type="entry name" value="Protein kinase-like (PK-like)"/>
    <property type="match status" value="1"/>
</dbReference>
<keyword evidence="3" id="KW-1185">Reference proteome</keyword>
<gene>
    <name evidence="2" type="ORF">JOE21_000673</name>
</gene>
<dbReference type="EMBL" id="JAVDQG010000001">
    <property type="protein sequence ID" value="MDR6224685.1"/>
    <property type="molecule type" value="Genomic_DNA"/>
</dbReference>
<dbReference type="Proteomes" id="UP001185012">
    <property type="component" value="Unassembled WGS sequence"/>
</dbReference>
<reference evidence="2 3" key="1">
    <citation type="submission" date="2023-07" db="EMBL/GenBank/DDBJ databases">
        <title>Genomic Encyclopedia of Type Strains, Phase IV (KMG-IV): sequencing the most valuable type-strain genomes for metagenomic binning, comparative biology and taxonomic classification.</title>
        <authorList>
            <person name="Goeker M."/>
        </authorList>
    </citation>
    <scope>NUCLEOTIDE SEQUENCE [LARGE SCALE GENOMIC DNA]</scope>
    <source>
        <strain evidence="2 3">DSM 45903</strain>
    </source>
</reference>